<dbReference type="PANTHER" id="PTHR30606">
    <property type="entry name" value="LIPID A BIOSYNTHESIS LAUROYL ACYLTRANSFERASE"/>
    <property type="match status" value="1"/>
</dbReference>
<keyword evidence="7" id="KW-0812">Transmembrane</keyword>
<keyword evidence="6" id="KW-0012">Acyltransferase</keyword>
<evidence type="ECO:0000313" key="8">
    <source>
        <dbReference type="EMBL" id="KHE42152.1"/>
    </source>
</evidence>
<keyword evidence="4" id="KW-0808">Transferase</keyword>
<comment type="subcellular location">
    <subcellularLocation>
        <location evidence="1">Cell inner membrane</location>
    </subcellularLocation>
</comment>
<protein>
    <recommendedName>
        <fullName evidence="10">Acetyltransferase</fullName>
    </recommendedName>
</protein>
<comment type="caution">
    <text evidence="8">The sequence shown here is derived from an EMBL/GenBank/DDBJ whole genome shotgun (WGS) entry which is preliminary data.</text>
</comment>
<dbReference type="Proteomes" id="UP000030889">
    <property type="component" value="Unassembled WGS sequence"/>
</dbReference>
<evidence type="ECO:0008006" key="10">
    <source>
        <dbReference type="Google" id="ProtNLM"/>
    </source>
</evidence>
<evidence type="ECO:0000256" key="5">
    <source>
        <dbReference type="ARBA" id="ARBA00023136"/>
    </source>
</evidence>
<evidence type="ECO:0000256" key="3">
    <source>
        <dbReference type="ARBA" id="ARBA00022519"/>
    </source>
</evidence>
<evidence type="ECO:0000313" key="9">
    <source>
        <dbReference type="Proteomes" id="UP000030889"/>
    </source>
</evidence>
<keyword evidence="2" id="KW-1003">Cell membrane</keyword>
<evidence type="ECO:0000256" key="7">
    <source>
        <dbReference type="SAM" id="Phobius"/>
    </source>
</evidence>
<accession>A0ABR4YJ01</accession>
<keyword evidence="5 7" id="KW-0472">Membrane</keyword>
<dbReference type="PANTHER" id="PTHR30606:SF10">
    <property type="entry name" value="PHOSPHATIDYLINOSITOL MANNOSIDE ACYLTRANSFERASE"/>
    <property type="match status" value="1"/>
</dbReference>
<sequence>MTAGASRTQKAAYYALYYLLKAVGLLPAWFLYYPLAGVCYLLLYYLFRYRLQVTRDNLQNAFPEKSREELRRIERRFYRHLAEVFIDTIDLTSISRRQLRRRMMIKDEAVHRKEVEGKDWIAGMSHYGSWEYFIAYALGDGEGRETIGVYKTLHNRVMDMLYRSIRSRMGMEPVPMSVILRHVVRDRQQGIRMGIGLIADQAPPWFHRDYWYDFLGQPTSFYDGLENMALRFGMPVYFVHIDKIRRAHYTARFELIYDGQERVAPHEITKRYAAKLEAMIRQRPELWLWSHRRWKHKPTPEELEKQREEECPR</sequence>
<keyword evidence="9" id="KW-1185">Reference proteome</keyword>
<evidence type="ECO:0000256" key="2">
    <source>
        <dbReference type="ARBA" id="ARBA00022475"/>
    </source>
</evidence>
<keyword evidence="3" id="KW-0997">Cell inner membrane</keyword>
<evidence type="ECO:0000256" key="6">
    <source>
        <dbReference type="ARBA" id="ARBA00023315"/>
    </source>
</evidence>
<evidence type="ECO:0000256" key="4">
    <source>
        <dbReference type="ARBA" id="ARBA00022679"/>
    </source>
</evidence>
<dbReference type="CDD" id="cd07984">
    <property type="entry name" value="LPLAT_LABLAT-like"/>
    <property type="match status" value="1"/>
</dbReference>
<dbReference type="Pfam" id="PF03279">
    <property type="entry name" value="Lip_A_acyltrans"/>
    <property type="match status" value="1"/>
</dbReference>
<organism evidence="8 9">
    <name type="scientific">Alistipes inops</name>
    <dbReference type="NCBI Taxonomy" id="1501391"/>
    <lineage>
        <taxon>Bacteria</taxon>
        <taxon>Pseudomonadati</taxon>
        <taxon>Bacteroidota</taxon>
        <taxon>Bacteroidia</taxon>
        <taxon>Bacteroidales</taxon>
        <taxon>Rikenellaceae</taxon>
        <taxon>Alistipes</taxon>
    </lineage>
</organism>
<keyword evidence="7" id="KW-1133">Transmembrane helix</keyword>
<dbReference type="EMBL" id="JRGF01000006">
    <property type="protein sequence ID" value="KHE42152.1"/>
    <property type="molecule type" value="Genomic_DNA"/>
</dbReference>
<name>A0ABR4YJ01_9BACT</name>
<gene>
    <name evidence="8" type="ORF">LG35_06275</name>
</gene>
<dbReference type="InterPro" id="IPR004960">
    <property type="entry name" value="LipA_acyltrans"/>
</dbReference>
<reference evidence="8 9" key="1">
    <citation type="submission" date="2014-09" db="EMBL/GenBank/DDBJ databases">
        <title>Alistipes sp. 627, sp. nov., a novel member of the family Rikenellaceae isolated from human faeces.</title>
        <authorList>
            <person name="Shkoporov A.N."/>
            <person name="Chaplin A.V."/>
            <person name="Motuzova O.V."/>
            <person name="Kafarskaia L.I."/>
            <person name="Khokhlova E.V."/>
            <person name="Efimov B.A."/>
        </authorList>
    </citation>
    <scope>NUCLEOTIDE SEQUENCE [LARGE SCALE GENOMIC DNA]</scope>
    <source>
        <strain evidence="8 9">627</strain>
    </source>
</reference>
<proteinExistence type="predicted"/>
<feature type="transmembrane region" description="Helical" evidence="7">
    <location>
        <begin position="29"/>
        <end position="47"/>
    </location>
</feature>
<evidence type="ECO:0000256" key="1">
    <source>
        <dbReference type="ARBA" id="ARBA00004533"/>
    </source>
</evidence>